<accession>A0A9P5BFH6</accession>
<sequence length="154" mass="16422">MNGTQSPDAQKATNANTNGSNSNNSSLAAKKRKKDLKPIITMEGTNQPAGHHSIHIAKMDTQQIWRGIASAYRSSEGGLKQVWTLLTVAVLELGGPVCLGLDRRIRPHKPWAFTNLGSLDRSLGPLYLILVCPRGGAVSHLPVAPLIVPEASVG</sequence>
<organism evidence="2 3">
    <name type="scientific">Fusarium agapanthi</name>
    <dbReference type="NCBI Taxonomy" id="1803897"/>
    <lineage>
        <taxon>Eukaryota</taxon>
        <taxon>Fungi</taxon>
        <taxon>Dikarya</taxon>
        <taxon>Ascomycota</taxon>
        <taxon>Pezizomycotina</taxon>
        <taxon>Sordariomycetes</taxon>
        <taxon>Hypocreomycetidae</taxon>
        <taxon>Hypocreales</taxon>
        <taxon>Nectriaceae</taxon>
        <taxon>Fusarium</taxon>
        <taxon>Fusarium fujikuroi species complex</taxon>
    </lineage>
</organism>
<dbReference type="AlphaFoldDB" id="A0A9P5BFH6"/>
<feature type="region of interest" description="Disordered" evidence="1">
    <location>
        <begin position="1"/>
        <end position="32"/>
    </location>
</feature>
<dbReference type="EMBL" id="LUFC02000191">
    <property type="protein sequence ID" value="KAF4500462.1"/>
    <property type="molecule type" value="Genomic_DNA"/>
</dbReference>
<keyword evidence="2" id="KW-0418">Kinase</keyword>
<proteinExistence type="predicted"/>
<feature type="compositionally biased region" description="Low complexity" evidence="1">
    <location>
        <begin position="11"/>
        <end position="28"/>
    </location>
</feature>
<keyword evidence="2" id="KW-0808">Transferase</keyword>
<evidence type="ECO:0000256" key="1">
    <source>
        <dbReference type="SAM" id="MobiDB-lite"/>
    </source>
</evidence>
<keyword evidence="3" id="KW-1185">Reference proteome</keyword>
<evidence type="ECO:0000313" key="2">
    <source>
        <dbReference type="EMBL" id="KAF4500462.1"/>
    </source>
</evidence>
<name>A0A9P5BFH6_9HYPO</name>
<comment type="caution">
    <text evidence="2">The sequence shown here is derived from an EMBL/GenBank/DDBJ whole genome shotgun (WGS) entry which is preliminary data.</text>
</comment>
<reference evidence="2" key="1">
    <citation type="submission" date="2020-01" db="EMBL/GenBank/DDBJ databases">
        <title>Identification and distribution of gene clusters putatively required for synthesis of sphingolipid metabolism inhibitors in phylogenetically diverse species of the filamentous fungus Fusarium.</title>
        <authorList>
            <person name="Kim H.-S."/>
            <person name="Busman M."/>
            <person name="Brown D.W."/>
            <person name="Divon H."/>
            <person name="Uhlig S."/>
            <person name="Proctor R.H."/>
        </authorList>
    </citation>
    <scope>NUCLEOTIDE SEQUENCE</scope>
    <source>
        <strain evidence="2">NRRL 31653</strain>
    </source>
</reference>
<dbReference type="OrthoDB" id="4778315at2759"/>
<evidence type="ECO:0000313" key="3">
    <source>
        <dbReference type="Proteomes" id="UP000737391"/>
    </source>
</evidence>
<dbReference type="GO" id="GO:0016301">
    <property type="term" value="F:kinase activity"/>
    <property type="evidence" value="ECO:0007669"/>
    <property type="project" value="UniProtKB-KW"/>
</dbReference>
<gene>
    <name evidence="2" type="ORF">FAGAP_3331</name>
</gene>
<dbReference type="Proteomes" id="UP000737391">
    <property type="component" value="Unassembled WGS sequence"/>
</dbReference>
<protein>
    <submittedName>
        <fullName evidence="2">CMGC SRPK kinase</fullName>
    </submittedName>
</protein>